<dbReference type="SUPFAM" id="SSF81383">
    <property type="entry name" value="F-box domain"/>
    <property type="match status" value="1"/>
</dbReference>
<feature type="domain" description="F-box" evidence="1">
    <location>
        <begin position="22"/>
        <end position="59"/>
    </location>
</feature>
<dbReference type="InterPro" id="IPR017451">
    <property type="entry name" value="F-box-assoc_interact_dom"/>
</dbReference>
<protein>
    <recommendedName>
        <fullName evidence="5">F-box domain-containing protein</fullName>
    </recommendedName>
</protein>
<keyword evidence="4" id="KW-1185">Reference proteome</keyword>
<evidence type="ECO:0000259" key="1">
    <source>
        <dbReference type="Pfam" id="PF00646"/>
    </source>
</evidence>
<reference evidence="3" key="1">
    <citation type="submission" date="2023-12" db="EMBL/GenBank/DDBJ databases">
        <title>Genome assembly of Anisodus tanguticus.</title>
        <authorList>
            <person name="Wang Y.-J."/>
        </authorList>
    </citation>
    <scope>NUCLEOTIDE SEQUENCE</scope>
    <source>
        <strain evidence="3">KB-2021</strain>
        <tissue evidence="3">Leaf</tissue>
    </source>
</reference>
<dbReference type="InterPro" id="IPR001810">
    <property type="entry name" value="F-box_dom"/>
</dbReference>
<proteinExistence type="predicted"/>
<dbReference type="PANTHER" id="PTHR31672">
    <property type="entry name" value="BNACNNG10540D PROTEIN"/>
    <property type="match status" value="1"/>
</dbReference>
<dbReference type="PANTHER" id="PTHR31672:SF13">
    <property type="entry name" value="F-BOX PROTEIN CPR30-LIKE"/>
    <property type="match status" value="1"/>
</dbReference>
<dbReference type="InterPro" id="IPR050796">
    <property type="entry name" value="SCF_F-box_component"/>
</dbReference>
<sequence length="397" mass="46611">MSKDNLRKKIKRSPIKKDTSVLSYDIIFTILIKVHVESLLRFKSVSKLWNAMISDNVFTKAHRDQAKALGREKLLIQRKTGEFEFIHLKNINNVTIEKQQFPLKGPLPQVLCSYDGLVLLKKPKAYKKFVLWNPSSREHRILECSYVKPHEYTFPHAYGLCYDSTTDDYKVILIYSLFYVVYSTSRDSWTKKITPPVLQQCLPESEQIPNSRSYVCSQGIGTENRVYWSLNQKFDHNIRKTSAFTYFDVESDELKEFPKPISTGEHEYLFRLSTLKGRLSTYGGNNYFNGLNIWVMKQDGWNFFMSIRSIPAFNCERFFSNYKLLCCTENDELIFQGPMYHNLSIYCPKQKQFVKTTYISNHLKYMFSPVDPTCLVSLYFPRLSVTRKRKQRSTPSE</sequence>
<dbReference type="Pfam" id="PF00646">
    <property type="entry name" value="F-box"/>
    <property type="match status" value="1"/>
</dbReference>
<evidence type="ECO:0008006" key="5">
    <source>
        <dbReference type="Google" id="ProtNLM"/>
    </source>
</evidence>
<dbReference type="AlphaFoldDB" id="A0AAE1RU11"/>
<evidence type="ECO:0000313" key="4">
    <source>
        <dbReference type="Proteomes" id="UP001291623"/>
    </source>
</evidence>
<gene>
    <name evidence="3" type="ORF">RND71_022553</name>
</gene>
<feature type="domain" description="F-box associated beta-propeller type 1" evidence="2">
    <location>
        <begin position="111"/>
        <end position="381"/>
    </location>
</feature>
<name>A0AAE1RU11_9SOLA</name>
<evidence type="ECO:0000313" key="3">
    <source>
        <dbReference type="EMBL" id="KAK4356943.1"/>
    </source>
</evidence>
<dbReference type="EMBL" id="JAVYJV010000012">
    <property type="protein sequence ID" value="KAK4356943.1"/>
    <property type="molecule type" value="Genomic_DNA"/>
</dbReference>
<comment type="caution">
    <text evidence="3">The sequence shown here is derived from an EMBL/GenBank/DDBJ whole genome shotgun (WGS) entry which is preliminary data.</text>
</comment>
<dbReference type="InterPro" id="IPR036047">
    <property type="entry name" value="F-box-like_dom_sf"/>
</dbReference>
<accession>A0AAE1RU11</accession>
<evidence type="ECO:0000259" key="2">
    <source>
        <dbReference type="Pfam" id="PF07734"/>
    </source>
</evidence>
<organism evidence="3 4">
    <name type="scientific">Anisodus tanguticus</name>
    <dbReference type="NCBI Taxonomy" id="243964"/>
    <lineage>
        <taxon>Eukaryota</taxon>
        <taxon>Viridiplantae</taxon>
        <taxon>Streptophyta</taxon>
        <taxon>Embryophyta</taxon>
        <taxon>Tracheophyta</taxon>
        <taxon>Spermatophyta</taxon>
        <taxon>Magnoliopsida</taxon>
        <taxon>eudicotyledons</taxon>
        <taxon>Gunneridae</taxon>
        <taxon>Pentapetalae</taxon>
        <taxon>asterids</taxon>
        <taxon>lamiids</taxon>
        <taxon>Solanales</taxon>
        <taxon>Solanaceae</taxon>
        <taxon>Solanoideae</taxon>
        <taxon>Hyoscyameae</taxon>
        <taxon>Anisodus</taxon>
    </lineage>
</organism>
<dbReference type="Gene3D" id="1.20.1280.50">
    <property type="match status" value="1"/>
</dbReference>
<dbReference type="Pfam" id="PF07734">
    <property type="entry name" value="FBA_1"/>
    <property type="match status" value="1"/>
</dbReference>
<dbReference type="NCBIfam" id="TIGR01640">
    <property type="entry name" value="F_box_assoc_1"/>
    <property type="match status" value="1"/>
</dbReference>
<dbReference type="Proteomes" id="UP001291623">
    <property type="component" value="Unassembled WGS sequence"/>
</dbReference>
<dbReference type="InterPro" id="IPR006527">
    <property type="entry name" value="F-box-assoc_dom_typ1"/>
</dbReference>